<sequence length="660" mass="74151">MRTSKLSATDPVETHLEHHAVDMERATSQDYDSNFSAILSRLLERVEDLFASDQPVREAAQRARPDRTSATVRSAGVPEKAGRGSDDNEAAEHQESRSRPLSKETAKRAAMLLDGSASSRKLLDLLLENIVVEQPEHKRSDQVDHALSLENFSVYFDQEMLGSIVRNEADEHSRLSDFRSLAENLESRGIRTLWIADSVSKSHSDVLWREQRRKFLFHVAVKNRIDILFVGDLEVACDLGTVMESGCEDFLEYTRVPAAPVEDASRWLPTISPGRMAVVRPLLAFSRQGIQAYIPDFDDQSASCLGLTRMLHRLNASVEILEDVLLQKAIVFCSPKCVLVSCSVLFGHPVTGRENNAWAEHYVPPVVRLRAFRRILRFIDHTYDFENEFDIAGQLRAVFRGVAVGNSFPELCMGRAKVQRGRLEALELVAPRRAPSVDLLRQLNELTYVSGKSVDPAHWVPKGLLIDKDDLLEISAAPRRADPPLSVSLALNEARCFDGRFVVRVSWASRRVMPRKQAEECATAAFMGLQEQAPLNEEFSEDLRSLRVLVRYLHESELEALVTKHRFLQFEGENLLALRSGGLVAFELEAQGGQEGDGPFESSNNQLIAIPALKWSVSEIARRETRYVVFPRPEGGLSFSVRYSPIYCELEYISANTLPI</sequence>
<reference evidence="3" key="1">
    <citation type="journal article" date="2019" name="Nat. Commun.">
        <title>Expansion of phycobilisome linker gene families in mesophilic red algae.</title>
        <authorList>
            <person name="Lee J."/>
            <person name="Kim D."/>
            <person name="Bhattacharya D."/>
            <person name="Yoon H.S."/>
        </authorList>
    </citation>
    <scope>NUCLEOTIDE SEQUENCE [LARGE SCALE GENOMIC DNA]</scope>
    <source>
        <strain evidence="3">CCMP 1328</strain>
    </source>
</reference>
<dbReference type="EMBL" id="VRMN01000002">
    <property type="protein sequence ID" value="KAA8496525.1"/>
    <property type="molecule type" value="Genomic_DNA"/>
</dbReference>
<keyword evidence="3" id="KW-1185">Reference proteome</keyword>
<evidence type="ECO:0000256" key="1">
    <source>
        <dbReference type="SAM" id="MobiDB-lite"/>
    </source>
</evidence>
<organism evidence="2 3">
    <name type="scientific">Porphyridium purpureum</name>
    <name type="common">Red alga</name>
    <name type="synonym">Porphyridium cruentum</name>
    <dbReference type="NCBI Taxonomy" id="35688"/>
    <lineage>
        <taxon>Eukaryota</taxon>
        <taxon>Rhodophyta</taxon>
        <taxon>Bangiophyceae</taxon>
        <taxon>Porphyridiales</taxon>
        <taxon>Porphyridiaceae</taxon>
        <taxon>Porphyridium</taxon>
    </lineage>
</organism>
<comment type="caution">
    <text evidence="2">The sequence shown here is derived from an EMBL/GenBank/DDBJ whole genome shotgun (WGS) entry which is preliminary data.</text>
</comment>
<name>A0A5J4YZH5_PORPP</name>
<dbReference type="Proteomes" id="UP000324585">
    <property type="component" value="Unassembled WGS sequence"/>
</dbReference>
<protein>
    <submittedName>
        <fullName evidence="2">Uncharacterized protein</fullName>
    </submittedName>
</protein>
<feature type="compositionally biased region" description="Basic and acidic residues" evidence="1">
    <location>
        <begin position="80"/>
        <end position="106"/>
    </location>
</feature>
<accession>A0A5J4YZH5</accession>
<proteinExistence type="predicted"/>
<evidence type="ECO:0000313" key="2">
    <source>
        <dbReference type="EMBL" id="KAA8496525.1"/>
    </source>
</evidence>
<dbReference type="AlphaFoldDB" id="A0A5J4YZH5"/>
<feature type="compositionally biased region" description="Basic and acidic residues" evidence="1">
    <location>
        <begin position="56"/>
        <end position="67"/>
    </location>
</feature>
<evidence type="ECO:0000313" key="3">
    <source>
        <dbReference type="Proteomes" id="UP000324585"/>
    </source>
</evidence>
<gene>
    <name evidence="2" type="ORF">FVE85_0254</name>
</gene>
<feature type="region of interest" description="Disordered" evidence="1">
    <location>
        <begin position="56"/>
        <end position="106"/>
    </location>
</feature>